<dbReference type="SUPFAM" id="SSF56112">
    <property type="entry name" value="Protein kinase-like (PK-like)"/>
    <property type="match status" value="1"/>
</dbReference>
<dbReference type="GO" id="GO:0004674">
    <property type="term" value="F:protein serine/threonine kinase activity"/>
    <property type="evidence" value="ECO:0007669"/>
    <property type="project" value="TreeGrafter"/>
</dbReference>
<dbReference type="PROSITE" id="PS50011">
    <property type="entry name" value="PROTEIN_KINASE_DOM"/>
    <property type="match status" value="1"/>
</dbReference>
<dbReference type="PANTHER" id="PTHR44329">
    <property type="entry name" value="SERINE/THREONINE-PROTEIN KINASE TNNI3K-RELATED"/>
    <property type="match status" value="1"/>
</dbReference>
<reference evidence="8 9" key="1">
    <citation type="journal article" date="2010" name="Science">
        <title>Genomic analysis of organismal complexity in the multicellular green alga Volvox carteri.</title>
        <authorList>
            <person name="Prochnik S.E."/>
            <person name="Umen J."/>
            <person name="Nedelcu A.M."/>
            <person name="Hallmann A."/>
            <person name="Miller S.M."/>
            <person name="Nishii I."/>
            <person name="Ferris P."/>
            <person name="Kuo A."/>
            <person name="Mitros T."/>
            <person name="Fritz-Laylin L.K."/>
            <person name="Hellsten U."/>
            <person name="Chapman J."/>
            <person name="Simakov O."/>
            <person name="Rensing S.A."/>
            <person name="Terry A."/>
            <person name="Pangilinan J."/>
            <person name="Kapitonov V."/>
            <person name="Jurka J."/>
            <person name="Salamov A."/>
            <person name="Shapiro H."/>
            <person name="Schmutz J."/>
            <person name="Grimwood J."/>
            <person name="Lindquist E."/>
            <person name="Lucas S."/>
            <person name="Grigoriev I.V."/>
            <person name="Schmitt R."/>
            <person name="Kirk D."/>
            <person name="Rokhsar D.S."/>
        </authorList>
    </citation>
    <scope>NUCLEOTIDE SEQUENCE [LARGE SCALE GENOMIC DNA]</scope>
    <source>
        <strain evidence="9">f. Nagariensis / Eve</strain>
    </source>
</reference>
<feature type="region of interest" description="Disordered" evidence="6">
    <location>
        <begin position="714"/>
        <end position="741"/>
    </location>
</feature>
<feature type="region of interest" description="Disordered" evidence="6">
    <location>
        <begin position="370"/>
        <end position="396"/>
    </location>
</feature>
<evidence type="ECO:0000259" key="7">
    <source>
        <dbReference type="PROSITE" id="PS50011"/>
    </source>
</evidence>
<dbReference type="EMBL" id="GL378389">
    <property type="protein sequence ID" value="EFJ41874.1"/>
    <property type="molecule type" value="Genomic_DNA"/>
</dbReference>
<dbReference type="SMART" id="SM00220">
    <property type="entry name" value="S_TKc"/>
    <property type="match status" value="1"/>
</dbReference>
<feature type="compositionally biased region" description="Pro residues" evidence="6">
    <location>
        <begin position="875"/>
        <end position="887"/>
    </location>
</feature>
<feature type="compositionally biased region" description="Polar residues" evidence="6">
    <location>
        <begin position="533"/>
        <end position="545"/>
    </location>
</feature>
<feature type="compositionally biased region" description="Low complexity" evidence="6">
    <location>
        <begin position="370"/>
        <end position="381"/>
    </location>
</feature>
<dbReference type="RefSeq" id="XP_002957072.1">
    <property type="nucleotide sequence ID" value="XM_002957026.1"/>
</dbReference>
<dbReference type="Pfam" id="PF00069">
    <property type="entry name" value="Pkinase"/>
    <property type="match status" value="2"/>
</dbReference>
<evidence type="ECO:0000256" key="4">
    <source>
        <dbReference type="ARBA" id="ARBA00022840"/>
    </source>
</evidence>
<proteinExistence type="predicted"/>
<evidence type="ECO:0000256" key="2">
    <source>
        <dbReference type="ARBA" id="ARBA00022741"/>
    </source>
</evidence>
<dbReference type="Gene3D" id="1.10.510.10">
    <property type="entry name" value="Transferase(Phosphotransferase) domain 1"/>
    <property type="match status" value="2"/>
</dbReference>
<feature type="compositionally biased region" description="Pro residues" evidence="6">
    <location>
        <begin position="768"/>
        <end position="781"/>
    </location>
</feature>
<keyword evidence="3" id="KW-0418">Kinase</keyword>
<dbReference type="KEGG" id="vcn:VOLCADRAFT_98095"/>
<sequence>MCVCGFLRLCVKVPMKTITIMELLLSPKDAPLPPGVLEISLGNLKDQSMSMKSMGVYSASIPVRGQELSQLELDLIKVSVGAELQLEDVTFVVGCNELDLLLQTLCTNTRTWPYDPTGAVTVEGGIMHIRNLTSRVPGEDKDSTPGAGGEVRWSNVTIMCPVADRPARKACVARAVSSGSELYAAARKALVEEEGNTVLLSITGDVALPTDGSWVTIPLRPDQQLVLLGDPTRPSTSTIQLDLSGIPDAWSIQQPENSNPTACEGPRRTSRPVALLYDLLLVNLPYPTEPQGPMSLLAASLPCFTVVRGVLWSEGATQLSLTRSTIVVPDRELIFLAAAVGRNSSDVWPGQPQGGFLITVEKSTHYHQIEQQMESQQQVPEPSATAREFRGSSDPPGRLSVQELKLLSEVLLTDCVLMSTSSYQQLPGAVPLTPQSLTWLPELLEANDLETVNRWGHGGLAIFPGLQQALEDLVSCGVRDGYNPVRLIWRQDDTSIPQLDAICNSTAIMPAAASTTVRGPAADTCIVDGSSSASSVTTRQGMTTTRQKERGPRRHAFSDLQGAVSRIALARPITLRNLVLYNLAPGGAYPVAVTAQQEGSSLPSLRPSDVAWANSALPLWFFEFVRSTEADVSCQLTEENYSKIATKSTDVHTAAAANFTDNNNLLQQQHTTSCPLIFLENVTLVVPEPEWQALVAAVLMVHYPEVFWQKAAPAGREPTSSDQGAAGAAGDSSTPTTLKSKLAESGVASTLVGSVEDTIASIGGLPGSPSPPSPPHSPPSSPDNADTTRAALLGFATASQVLSYNHSSGELVLKVARHYGWIGSTVTITHKLPADAPDSAKLLTYPNLSFPHQDDDDDFKLAGVDIDLWIESSPSQPPPAGGTPPYSPLAAKTRIDQDPDSSTKERAAYYNDKIGNLRSGSSHDHQAVDEVWKVDSSKSSAALVVPRRHRGPRSMSDAIKAIHAELRDAELRLDYVIGSGASGAVYSGVWRGLPVAVKTRVVVTDLHEAKEGRVRQQAAAVLEAAISLSMSHPNVVVTYSYDVKPLVHAPSEADDGTGTQQSGSDDAAAGAAAGAAAAAAAAGSSRDAAERCAAQLGTCDVMKLYIVQEYCNGGTLRKALNQGMAGCVRAGGCARMLAVRLALDVAGGMAHIHSCRIVHGDLKPENVLLTLTSLRPDSRSRTDFASLTSASALATAGGGKAAVGLSAPAIPVDSSTSSGSAVAASLPVPVSAKVADFGLSTRLAEGATHVSGCFQGTTTYLAPEVVGKGQLSPGADIWAFGLILVELYYGCSFQDVETAYSAAAPMGSSSENYAVDYSLGTKSHAQAFLEDILASMADRSYAALAEGCLAAPPQERPSFRELAAALRTLAEEQQQQQ</sequence>
<dbReference type="PROSITE" id="PS00108">
    <property type="entry name" value="PROTEIN_KINASE_ST"/>
    <property type="match status" value="1"/>
</dbReference>
<feature type="domain" description="Protein kinase" evidence="7">
    <location>
        <begin position="971"/>
        <end position="1369"/>
    </location>
</feature>
<feature type="region of interest" description="Disordered" evidence="6">
    <location>
        <begin position="760"/>
        <end position="787"/>
    </location>
</feature>
<dbReference type="InterPro" id="IPR017441">
    <property type="entry name" value="Protein_kinase_ATP_BS"/>
</dbReference>
<keyword evidence="2 5" id="KW-0547">Nucleotide-binding</keyword>
<dbReference type="OrthoDB" id="548819at2759"/>
<evidence type="ECO:0000256" key="3">
    <source>
        <dbReference type="ARBA" id="ARBA00022777"/>
    </source>
</evidence>
<dbReference type="InterPro" id="IPR000719">
    <property type="entry name" value="Prot_kinase_dom"/>
</dbReference>
<dbReference type="eggNOG" id="KOG0192">
    <property type="taxonomic scope" value="Eukaryota"/>
</dbReference>
<evidence type="ECO:0000256" key="6">
    <source>
        <dbReference type="SAM" id="MobiDB-lite"/>
    </source>
</evidence>
<dbReference type="InterPro" id="IPR008271">
    <property type="entry name" value="Ser/Thr_kinase_AS"/>
</dbReference>
<keyword evidence="9" id="KW-1185">Reference proteome</keyword>
<dbReference type="Gene3D" id="3.30.200.20">
    <property type="entry name" value="Phosphorylase Kinase, domain 1"/>
    <property type="match status" value="1"/>
</dbReference>
<evidence type="ECO:0000256" key="1">
    <source>
        <dbReference type="ARBA" id="ARBA00022679"/>
    </source>
</evidence>
<feature type="compositionally biased region" description="Low complexity" evidence="6">
    <location>
        <begin position="720"/>
        <end position="737"/>
    </location>
</feature>
<feature type="binding site" evidence="5">
    <location>
        <position position="998"/>
    </location>
    <ligand>
        <name>ATP</name>
        <dbReference type="ChEBI" id="CHEBI:30616"/>
    </ligand>
</feature>
<dbReference type="GeneID" id="9622804"/>
<name>D8UEF5_VOLCA</name>
<organism evidence="9">
    <name type="scientific">Volvox carteri f. nagariensis</name>
    <dbReference type="NCBI Taxonomy" id="3068"/>
    <lineage>
        <taxon>Eukaryota</taxon>
        <taxon>Viridiplantae</taxon>
        <taxon>Chlorophyta</taxon>
        <taxon>core chlorophytes</taxon>
        <taxon>Chlorophyceae</taxon>
        <taxon>CS clade</taxon>
        <taxon>Chlamydomonadales</taxon>
        <taxon>Volvocaceae</taxon>
        <taxon>Volvox</taxon>
    </lineage>
</organism>
<dbReference type="InParanoid" id="D8UEF5"/>
<dbReference type="PANTHER" id="PTHR44329:SF289">
    <property type="entry name" value="SERINE_THREONINE-PROTEIN KINASE VIK"/>
    <property type="match status" value="1"/>
</dbReference>
<dbReference type="STRING" id="3068.D8UEF5"/>
<dbReference type="GO" id="GO:0005524">
    <property type="term" value="F:ATP binding"/>
    <property type="evidence" value="ECO:0007669"/>
    <property type="project" value="UniProtKB-UniRule"/>
</dbReference>
<dbReference type="InterPro" id="IPR051681">
    <property type="entry name" value="Ser/Thr_Kinases-Pseudokinases"/>
</dbReference>
<evidence type="ECO:0000256" key="5">
    <source>
        <dbReference type="PROSITE-ProRule" id="PRU10141"/>
    </source>
</evidence>
<dbReference type="InterPro" id="IPR011009">
    <property type="entry name" value="Kinase-like_dom_sf"/>
</dbReference>
<gene>
    <name evidence="8" type="ORF">VOLCADRAFT_98095</name>
</gene>
<feature type="compositionally biased region" description="Basic and acidic residues" evidence="6">
    <location>
        <begin position="893"/>
        <end position="904"/>
    </location>
</feature>
<keyword evidence="1" id="KW-0808">Transferase</keyword>
<keyword evidence="4 5" id="KW-0067">ATP-binding</keyword>
<feature type="region of interest" description="Disordered" evidence="6">
    <location>
        <begin position="533"/>
        <end position="555"/>
    </location>
</feature>
<dbReference type="PROSITE" id="PS00107">
    <property type="entry name" value="PROTEIN_KINASE_ATP"/>
    <property type="match status" value="1"/>
</dbReference>
<protein>
    <recommendedName>
        <fullName evidence="7">Protein kinase domain-containing protein</fullName>
    </recommendedName>
</protein>
<dbReference type="Proteomes" id="UP000001058">
    <property type="component" value="Unassembled WGS sequence"/>
</dbReference>
<evidence type="ECO:0000313" key="9">
    <source>
        <dbReference type="Proteomes" id="UP000001058"/>
    </source>
</evidence>
<feature type="region of interest" description="Disordered" evidence="6">
    <location>
        <begin position="870"/>
        <end position="904"/>
    </location>
</feature>
<evidence type="ECO:0000313" key="8">
    <source>
        <dbReference type="EMBL" id="EFJ41874.1"/>
    </source>
</evidence>
<accession>D8UEF5</accession>